<dbReference type="RefSeq" id="WP_215872472.1">
    <property type="nucleotide sequence ID" value="NZ_JAAXYO010000039.1"/>
</dbReference>
<keyword evidence="1" id="KW-0472">Membrane</keyword>
<dbReference type="EMBL" id="JAAXYO010000039">
    <property type="protein sequence ID" value="MBU2787466.1"/>
    <property type="molecule type" value="Genomic_DNA"/>
</dbReference>
<evidence type="ECO:0000256" key="1">
    <source>
        <dbReference type="SAM" id="Phobius"/>
    </source>
</evidence>
<reference evidence="2" key="1">
    <citation type="journal article" date="2021" name="ISME J.">
        <title>Genomic evolution of the class Acidithiobacillia: deep-branching Proteobacteria living in extreme acidic conditions.</title>
        <authorList>
            <person name="Moya-Beltran A."/>
            <person name="Beard S."/>
            <person name="Rojas-Villalobos C."/>
            <person name="Issotta F."/>
            <person name="Gallardo Y."/>
            <person name="Ulloa R."/>
            <person name="Giaveno A."/>
            <person name="Degli Esposti M."/>
            <person name="Johnson D.B."/>
            <person name="Quatrini R."/>
        </authorList>
    </citation>
    <scope>NUCLEOTIDE SEQUENCE</scope>
    <source>
        <strain evidence="2">VAN18-1</strain>
    </source>
</reference>
<name>A0AAE2YP88_9PROT</name>
<feature type="transmembrane region" description="Helical" evidence="1">
    <location>
        <begin position="6"/>
        <end position="23"/>
    </location>
</feature>
<organism evidence="2 3">
    <name type="scientific">Igneacidithiobacillus copahuensis</name>
    <dbReference type="NCBI Taxonomy" id="2724909"/>
    <lineage>
        <taxon>Bacteria</taxon>
        <taxon>Pseudomonadati</taxon>
        <taxon>Pseudomonadota</taxon>
        <taxon>Acidithiobacillia</taxon>
        <taxon>Acidithiobacillales</taxon>
        <taxon>Acidithiobacillaceae</taxon>
        <taxon>Igneacidithiobacillus</taxon>
    </lineage>
</organism>
<evidence type="ECO:0000313" key="3">
    <source>
        <dbReference type="Proteomes" id="UP001197378"/>
    </source>
</evidence>
<accession>A0AAE2YP88</accession>
<protein>
    <submittedName>
        <fullName evidence="2">Uncharacterized protein</fullName>
    </submittedName>
</protein>
<sequence length="76" mass="8638">MKKWVYLAIILVVLVLAVLPMFFREGPYGGKDQAWYEQHPKETAKELAWCQEKPERNTTMSCQYAQNGAVAGMTGD</sequence>
<dbReference type="AlphaFoldDB" id="A0AAE2YP88"/>
<keyword evidence="1" id="KW-1133">Transmembrane helix</keyword>
<keyword evidence="3" id="KW-1185">Reference proteome</keyword>
<dbReference type="Proteomes" id="UP001197378">
    <property type="component" value="Unassembled WGS sequence"/>
</dbReference>
<keyword evidence="1" id="KW-0812">Transmembrane</keyword>
<comment type="caution">
    <text evidence="2">The sequence shown here is derived from an EMBL/GenBank/DDBJ whole genome shotgun (WGS) entry which is preliminary data.</text>
</comment>
<gene>
    <name evidence="2" type="ORF">HFQ13_04440</name>
</gene>
<evidence type="ECO:0000313" key="2">
    <source>
        <dbReference type="EMBL" id="MBU2787466.1"/>
    </source>
</evidence>
<proteinExistence type="predicted"/>